<proteinExistence type="inferred from homology"/>
<evidence type="ECO:0000313" key="14">
    <source>
        <dbReference type="EMBL" id="EFN59868.1"/>
    </source>
</evidence>
<keyword evidence="7 10" id="KW-0547">Nucleotide-binding</keyword>
<feature type="region of interest" description="Disordered" evidence="11">
    <location>
        <begin position="501"/>
        <end position="552"/>
    </location>
</feature>
<dbReference type="AlphaFoldDB" id="E1Z3L3"/>
<feature type="region of interest" description="Disordered" evidence="11">
    <location>
        <begin position="924"/>
        <end position="1011"/>
    </location>
</feature>
<feature type="compositionally biased region" description="Low complexity" evidence="11">
    <location>
        <begin position="582"/>
        <end position="591"/>
    </location>
</feature>
<evidence type="ECO:0000256" key="4">
    <source>
        <dbReference type="ARBA" id="ARBA00022614"/>
    </source>
</evidence>
<evidence type="ECO:0000256" key="9">
    <source>
        <dbReference type="ARBA" id="ARBA00022840"/>
    </source>
</evidence>
<dbReference type="STRING" id="554065.E1Z3L3"/>
<evidence type="ECO:0000313" key="15">
    <source>
        <dbReference type="Proteomes" id="UP000008141"/>
    </source>
</evidence>
<dbReference type="Gene3D" id="3.80.10.10">
    <property type="entry name" value="Ribonuclease Inhibitor"/>
    <property type="match status" value="3"/>
</dbReference>
<dbReference type="InterPro" id="IPR013210">
    <property type="entry name" value="LRR_N_plant-typ"/>
</dbReference>
<dbReference type="SUPFAM" id="SSF52058">
    <property type="entry name" value="L domain-like"/>
    <property type="match status" value="1"/>
</dbReference>
<dbReference type="EMBL" id="GL433835">
    <property type="protein sequence ID" value="EFN59868.1"/>
    <property type="molecule type" value="Genomic_DNA"/>
</dbReference>
<evidence type="ECO:0000256" key="5">
    <source>
        <dbReference type="ARBA" id="ARBA00022679"/>
    </source>
</evidence>
<feature type="region of interest" description="Disordered" evidence="11">
    <location>
        <begin position="453"/>
        <end position="477"/>
    </location>
</feature>
<dbReference type="PROSITE" id="PS00108">
    <property type="entry name" value="PROTEIN_KINASE_ST"/>
    <property type="match status" value="1"/>
</dbReference>
<dbReference type="Pfam" id="PF08263">
    <property type="entry name" value="LRRNT_2"/>
    <property type="match status" value="1"/>
</dbReference>
<gene>
    <name evidence="14" type="ORF">CHLNCDRAFT_133695</name>
</gene>
<feature type="domain" description="Protein kinase" evidence="13">
    <location>
        <begin position="684"/>
        <end position="924"/>
    </location>
</feature>
<feature type="compositionally biased region" description="Low complexity" evidence="11">
    <location>
        <begin position="940"/>
        <end position="1007"/>
    </location>
</feature>
<keyword evidence="15" id="KW-1185">Reference proteome</keyword>
<organism evidence="15">
    <name type="scientific">Chlorella variabilis</name>
    <name type="common">Green alga</name>
    <dbReference type="NCBI Taxonomy" id="554065"/>
    <lineage>
        <taxon>Eukaryota</taxon>
        <taxon>Viridiplantae</taxon>
        <taxon>Chlorophyta</taxon>
        <taxon>core chlorophytes</taxon>
        <taxon>Trebouxiophyceae</taxon>
        <taxon>Chlorellales</taxon>
        <taxon>Chlorellaceae</taxon>
        <taxon>Chlorella clade</taxon>
        <taxon>Chlorella</taxon>
    </lineage>
</organism>
<dbReference type="OrthoDB" id="512971at2759"/>
<evidence type="ECO:0000256" key="7">
    <source>
        <dbReference type="ARBA" id="ARBA00022741"/>
    </source>
</evidence>
<accession>E1Z3L3</accession>
<dbReference type="GeneID" id="17359224"/>
<dbReference type="GO" id="GO:0016020">
    <property type="term" value="C:membrane"/>
    <property type="evidence" value="ECO:0007669"/>
    <property type="project" value="UniProtKB-SubCell"/>
</dbReference>
<feature type="region of interest" description="Disordered" evidence="11">
    <location>
        <begin position="582"/>
        <end position="612"/>
    </location>
</feature>
<dbReference type="PANTHER" id="PTHR48056">
    <property type="entry name" value="LRR RECEPTOR-LIKE SERINE/THREONINE-PROTEIN KINASE-RELATED"/>
    <property type="match status" value="1"/>
</dbReference>
<reference evidence="14 15" key="1">
    <citation type="journal article" date="2010" name="Plant Cell">
        <title>The Chlorella variabilis NC64A genome reveals adaptation to photosymbiosis, coevolution with viruses, and cryptic sex.</title>
        <authorList>
            <person name="Blanc G."/>
            <person name="Duncan G."/>
            <person name="Agarkova I."/>
            <person name="Borodovsky M."/>
            <person name="Gurnon J."/>
            <person name="Kuo A."/>
            <person name="Lindquist E."/>
            <person name="Lucas S."/>
            <person name="Pangilinan J."/>
            <person name="Polle J."/>
            <person name="Salamov A."/>
            <person name="Terry A."/>
            <person name="Yamada T."/>
            <person name="Dunigan D.D."/>
            <person name="Grigoriev I.V."/>
            <person name="Claverie J.M."/>
            <person name="Van Etten J.L."/>
        </authorList>
    </citation>
    <scope>NUCLEOTIDE SEQUENCE [LARGE SCALE GENOMIC DNA]</scope>
    <source>
        <strain evidence="14 15">NC64A</strain>
    </source>
</reference>
<keyword evidence="8" id="KW-0418">Kinase</keyword>
<dbReference type="InterPro" id="IPR050647">
    <property type="entry name" value="Plant_LRR-RLKs"/>
</dbReference>
<dbReference type="CDD" id="cd13999">
    <property type="entry name" value="STKc_MAP3K-like"/>
    <property type="match status" value="1"/>
</dbReference>
<evidence type="ECO:0000256" key="10">
    <source>
        <dbReference type="PROSITE-ProRule" id="PRU10141"/>
    </source>
</evidence>
<dbReference type="SUPFAM" id="SSF56112">
    <property type="entry name" value="Protein kinase-like (PK-like)"/>
    <property type="match status" value="1"/>
</dbReference>
<evidence type="ECO:0000256" key="2">
    <source>
        <dbReference type="ARBA" id="ARBA00004430"/>
    </source>
</evidence>
<dbReference type="Gene3D" id="1.10.510.10">
    <property type="entry name" value="Transferase(Phosphotransferase) domain 1"/>
    <property type="match status" value="1"/>
</dbReference>
<feature type="region of interest" description="Disordered" evidence="11">
    <location>
        <begin position="642"/>
        <end position="667"/>
    </location>
</feature>
<feature type="signal peptide" evidence="12">
    <location>
        <begin position="1"/>
        <end position="20"/>
    </location>
</feature>
<dbReference type="InterPro" id="IPR011009">
    <property type="entry name" value="Kinase-like_dom_sf"/>
</dbReference>
<dbReference type="GO" id="GO:0005930">
    <property type="term" value="C:axoneme"/>
    <property type="evidence" value="ECO:0007669"/>
    <property type="project" value="UniProtKB-SubCell"/>
</dbReference>
<dbReference type="RefSeq" id="XP_005851970.1">
    <property type="nucleotide sequence ID" value="XM_005851908.1"/>
</dbReference>
<dbReference type="InterPro" id="IPR017441">
    <property type="entry name" value="Protein_kinase_ATP_BS"/>
</dbReference>
<dbReference type="Proteomes" id="UP000008141">
    <property type="component" value="Unassembled WGS sequence"/>
</dbReference>
<dbReference type="PROSITE" id="PS50011">
    <property type="entry name" value="PROTEIN_KINASE_DOM"/>
    <property type="match status" value="1"/>
</dbReference>
<feature type="binding site" evidence="10">
    <location>
        <position position="712"/>
    </location>
    <ligand>
        <name>ATP</name>
        <dbReference type="ChEBI" id="CHEBI:30616"/>
    </ligand>
</feature>
<comment type="subcellular location">
    <subcellularLocation>
        <location evidence="2">Cytoplasm</location>
        <location evidence="2">Cytoskeleton</location>
        <location evidence="2">Cilium axoneme</location>
    </subcellularLocation>
    <subcellularLocation>
        <location evidence="1">Membrane</location>
    </subcellularLocation>
</comment>
<protein>
    <recommendedName>
        <fullName evidence="13">Protein kinase domain-containing protein</fullName>
    </recommendedName>
</protein>
<dbReference type="InterPro" id="IPR000719">
    <property type="entry name" value="Prot_kinase_dom"/>
</dbReference>
<dbReference type="InterPro" id="IPR032675">
    <property type="entry name" value="LRR_dom_sf"/>
</dbReference>
<feature type="region of interest" description="Disordered" evidence="11">
    <location>
        <begin position="1047"/>
        <end position="1084"/>
    </location>
</feature>
<evidence type="ECO:0000256" key="11">
    <source>
        <dbReference type="SAM" id="MobiDB-lite"/>
    </source>
</evidence>
<keyword evidence="6" id="KW-0677">Repeat</keyword>
<evidence type="ECO:0000256" key="6">
    <source>
        <dbReference type="ARBA" id="ARBA00022737"/>
    </source>
</evidence>
<dbReference type="eggNOG" id="KOG0192">
    <property type="taxonomic scope" value="Eukaryota"/>
</dbReference>
<dbReference type="KEGG" id="cvr:CHLNCDRAFT_133695"/>
<dbReference type="SMART" id="SM00220">
    <property type="entry name" value="S_TKc"/>
    <property type="match status" value="1"/>
</dbReference>
<dbReference type="GO" id="GO:0004672">
    <property type="term" value="F:protein kinase activity"/>
    <property type="evidence" value="ECO:0007669"/>
    <property type="project" value="InterPro"/>
</dbReference>
<dbReference type="PANTHER" id="PTHR48056:SF81">
    <property type="entry name" value="RECEPTOR PROTEIN-TYROSINE KINASE CEPR1"/>
    <property type="match status" value="1"/>
</dbReference>
<dbReference type="PROSITE" id="PS00107">
    <property type="entry name" value="PROTEIN_KINASE_ATP"/>
    <property type="match status" value="1"/>
</dbReference>
<feature type="compositionally biased region" description="Low complexity" evidence="11">
    <location>
        <begin position="540"/>
        <end position="552"/>
    </location>
</feature>
<keyword evidence="5" id="KW-0808">Transferase</keyword>
<evidence type="ECO:0000256" key="1">
    <source>
        <dbReference type="ARBA" id="ARBA00004370"/>
    </source>
</evidence>
<feature type="compositionally biased region" description="Gly residues" evidence="11">
    <location>
        <begin position="1074"/>
        <end position="1084"/>
    </location>
</feature>
<keyword evidence="4" id="KW-0433">Leucine-rich repeat</keyword>
<feature type="compositionally biased region" description="Low complexity" evidence="11">
    <location>
        <begin position="501"/>
        <end position="523"/>
    </location>
</feature>
<feature type="compositionally biased region" description="Low complexity" evidence="11">
    <location>
        <begin position="1053"/>
        <end position="1065"/>
    </location>
</feature>
<dbReference type="Pfam" id="PF00069">
    <property type="entry name" value="Pkinase"/>
    <property type="match status" value="1"/>
</dbReference>
<evidence type="ECO:0000256" key="12">
    <source>
        <dbReference type="SAM" id="SignalP"/>
    </source>
</evidence>
<keyword evidence="12" id="KW-0732">Signal</keyword>
<dbReference type="InterPro" id="IPR008271">
    <property type="entry name" value="Ser/Thr_kinase_AS"/>
</dbReference>
<dbReference type="InterPro" id="IPR001611">
    <property type="entry name" value="Leu-rich_rpt"/>
</dbReference>
<evidence type="ECO:0000259" key="13">
    <source>
        <dbReference type="PROSITE" id="PS50011"/>
    </source>
</evidence>
<dbReference type="Pfam" id="PF00560">
    <property type="entry name" value="LRR_1"/>
    <property type="match status" value="2"/>
</dbReference>
<feature type="chain" id="PRO_5003155432" description="Protein kinase domain-containing protein" evidence="12">
    <location>
        <begin position="21"/>
        <end position="1084"/>
    </location>
</feature>
<comment type="similarity">
    <text evidence="3">Belongs to the protein kinase superfamily. Ser/Thr protein kinase family.</text>
</comment>
<sequence>MYTVGWALAAWLLCAAATWAQEGIAPGADEAALLALRGSITNWPAFAAANAIRGWDSSLPLCQWTGVACTPAGSVQSVSLQCEGCPVQAQGSLPAALADLAAATTLNLQGNAFGGGLPREWGAPGAMQAMQSMYLNDNQLTGSIPDSWGSPGAFPQLSLLRADGNRLGGSLPAGWGGGGGGGGGGAGGSQSLPNLLVLRLSRNRLSGGLPEAWGSAGAFPRLQILSLQNNSLTGAVPASWQDPGAMQYLQELYLQENQLAGQLPSSWGTAASWPVLRFLYLDSNPLTGTLPPEWGEQGSFPALKVLGLNGTLLTGTLPPQWGAGGFAAADAFWLERNDLSGTVPAAWAGLASLRRLVLRPGNPRLCGPVPPGLPFAVCTDQDVSCLREQPTLLDGECAAAAAGGGVPAPAPAAADEGNSGGGGVSAAAIAAPVAAGAAVLAAAAAWAVARRRRRRRRGGGAGQAADERGLGGMAHPFDTEEGRAALTSPFAAGAFQAGAARSHSGSSCHPAPPAASGGHSADAARQRSASPALRRGPHDSVGTRSSSISGGSSARSYLAAKCARIETKSIGLSPSGAYLAGTAAGGSSSESTGGGGGAGRAPATPPPGGAGALELQPVAAAAAAAGLSPSEAEEREMVGAMLSPQGGSSDRTSAEEGMPSPYPELPFSDWEISPAEIEIVKRPDGSDWSLGSGGFGKVYKALRHGVQPVAVKVLATQGEMRQVALADFRKEIAILKACRDVNIVQFVGACLTPDQTMLVTEYMEGGNLSSNIAAGRVGWYRRGKKIALDVARGLVFLHSRRIVHFDLKSPNILLTRDGTAKIGDVGMARIIARDYVTGVVGTLAWSAPEMLWGERCTERADIYSYGIVLWEICSGEKPLRGQLRDLRVPQECPSGVRDLILECLETRPSRRPSAFELVQRLQALPGEPPSGVRPTPSPSQPSSQPTPSVAGSSPSASRRAANASAAAPGQEAAAAAAAAGSAEPSGTAGVRSADGAPAGRGAASAAAGRGGAGASAAALALRVLGMRSRSLDLSPLSDTAAARLQQWREGQPGAAEAAAGAAAAEAQRRRDQGRSGGSGVRRSF</sequence>
<dbReference type="InParanoid" id="E1Z3L3"/>
<keyword evidence="9 10" id="KW-0067">ATP-binding</keyword>
<name>E1Z3L3_CHLVA</name>
<dbReference type="GO" id="GO:0005524">
    <property type="term" value="F:ATP binding"/>
    <property type="evidence" value="ECO:0007669"/>
    <property type="project" value="UniProtKB-UniRule"/>
</dbReference>
<evidence type="ECO:0000256" key="3">
    <source>
        <dbReference type="ARBA" id="ARBA00008684"/>
    </source>
</evidence>
<evidence type="ECO:0000256" key="8">
    <source>
        <dbReference type="ARBA" id="ARBA00022777"/>
    </source>
</evidence>
<dbReference type="OMA" id="ERCTERA"/>